<dbReference type="SMART" id="SM00471">
    <property type="entry name" value="HDc"/>
    <property type="match status" value="1"/>
</dbReference>
<dbReference type="KEGG" id="gur:Gura_3561"/>
<dbReference type="InterPro" id="IPR003607">
    <property type="entry name" value="HD/PDEase_dom"/>
</dbReference>
<evidence type="ECO:0000313" key="3">
    <source>
        <dbReference type="EMBL" id="ABQ27716.1"/>
    </source>
</evidence>
<dbReference type="PROSITE" id="PS51832">
    <property type="entry name" value="HD_GYP"/>
    <property type="match status" value="1"/>
</dbReference>
<dbReference type="OrthoDB" id="9776250at2"/>
<gene>
    <name evidence="3" type="ordered locus">Gura_3561</name>
</gene>
<dbReference type="HOGENOM" id="CLU_000445_92_15_7"/>
<proteinExistence type="predicted"/>
<dbReference type="RefSeq" id="WP_011940375.1">
    <property type="nucleotide sequence ID" value="NC_009483.1"/>
</dbReference>
<dbReference type="InterPro" id="IPR037522">
    <property type="entry name" value="HD_GYP_dom"/>
</dbReference>
<protein>
    <submittedName>
        <fullName evidence="3">Metal dependent phosphohydrolase</fullName>
    </submittedName>
</protein>
<keyword evidence="1" id="KW-1133">Transmembrane helix</keyword>
<evidence type="ECO:0000313" key="4">
    <source>
        <dbReference type="Proteomes" id="UP000006695"/>
    </source>
</evidence>
<dbReference type="CDD" id="cd00077">
    <property type="entry name" value="HDc"/>
    <property type="match status" value="1"/>
</dbReference>
<dbReference type="PANTHER" id="PTHR45228">
    <property type="entry name" value="CYCLIC DI-GMP PHOSPHODIESTERASE TM_0186-RELATED"/>
    <property type="match status" value="1"/>
</dbReference>
<organism evidence="3 4">
    <name type="scientific">Geotalea uraniireducens (strain Rf4)</name>
    <name type="common">Geobacter uraniireducens</name>
    <dbReference type="NCBI Taxonomy" id="351605"/>
    <lineage>
        <taxon>Bacteria</taxon>
        <taxon>Pseudomonadati</taxon>
        <taxon>Thermodesulfobacteriota</taxon>
        <taxon>Desulfuromonadia</taxon>
        <taxon>Geobacterales</taxon>
        <taxon>Geobacteraceae</taxon>
        <taxon>Geotalea</taxon>
    </lineage>
</organism>
<dbReference type="STRING" id="351605.Gura_3561"/>
<feature type="transmembrane region" description="Helical" evidence="1">
    <location>
        <begin position="173"/>
        <end position="194"/>
    </location>
</feature>
<keyword evidence="1" id="KW-0812">Transmembrane</keyword>
<keyword evidence="3" id="KW-0378">Hydrolase</keyword>
<dbReference type="GO" id="GO:0016787">
    <property type="term" value="F:hydrolase activity"/>
    <property type="evidence" value="ECO:0007669"/>
    <property type="project" value="UniProtKB-KW"/>
</dbReference>
<name>A5G7E8_GEOUR</name>
<dbReference type="Proteomes" id="UP000006695">
    <property type="component" value="Chromosome"/>
</dbReference>
<accession>A5G7E8</accession>
<dbReference type="AlphaFoldDB" id="A5G7E8"/>
<sequence length="419" mass="47085">MFDNLHRWLILRLAAVWLVLSVLIGGLVHYFGNARLDNHVVNMAETEAANYSAEFTTYLGFPSGQTLALLNRKIHDIFDRGNFIVVEFYDAGSNKIAEVVKPSAKAVETRLPKHTSDFARKGGVRRQKMMVGNETYLRVFVPINSRTGTKLGYMEGIYHAPEEIITQIKRQTLWSLILLVLVIFVTSLSLYPLIIRLNRKLIDYSHILAQANIGMLEVLGSAIAKRDSDTNIHNYRVTIYSVRLGEKLGLSNTAMQGLIKGAFLHDVGKIAITDSILLKSGKLTDEEFEIMKTHVRHGEDIVCSYDWLKDAVDVVRCHHEKFDGSGYLGGLTAEAIPLNARIFAVADVFDALTSRRPYKKPFSFDVSTGIIRESRGTHFDPAIADLFLEHAASFYEELCREDEGLLRGKLGACIRKYFG</sequence>
<dbReference type="EMBL" id="CP000698">
    <property type="protein sequence ID" value="ABQ27716.1"/>
    <property type="molecule type" value="Genomic_DNA"/>
</dbReference>
<evidence type="ECO:0000259" key="2">
    <source>
        <dbReference type="PROSITE" id="PS51832"/>
    </source>
</evidence>
<feature type="transmembrane region" description="Helical" evidence="1">
    <location>
        <begin position="9"/>
        <end position="32"/>
    </location>
</feature>
<dbReference type="Gene3D" id="1.10.3210.10">
    <property type="entry name" value="Hypothetical protein af1432"/>
    <property type="match status" value="1"/>
</dbReference>
<dbReference type="InterPro" id="IPR052020">
    <property type="entry name" value="Cyclic_di-GMP/3'3'-cGAMP_PDE"/>
</dbReference>
<evidence type="ECO:0000256" key="1">
    <source>
        <dbReference type="SAM" id="Phobius"/>
    </source>
</evidence>
<dbReference type="SUPFAM" id="SSF109604">
    <property type="entry name" value="HD-domain/PDEase-like"/>
    <property type="match status" value="1"/>
</dbReference>
<keyword evidence="1" id="KW-0472">Membrane</keyword>
<dbReference type="Pfam" id="PF13487">
    <property type="entry name" value="HD_5"/>
    <property type="match status" value="1"/>
</dbReference>
<keyword evidence="4" id="KW-1185">Reference proteome</keyword>
<reference evidence="3 4" key="1">
    <citation type="submission" date="2007-05" db="EMBL/GenBank/DDBJ databases">
        <title>Complete sequence of Geobacter uraniireducens Rf4.</title>
        <authorList>
            <consortium name="US DOE Joint Genome Institute"/>
            <person name="Copeland A."/>
            <person name="Lucas S."/>
            <person name="Lapidus A."/>
            <person name="Barry K."/>
            <person name="Detter J.C."/>
            <person name="Glavina del Rio T."/>
            <person name="Hammon N."/>
            <person name="Israni S."/>
            <person name="Dalin E."/>
            <person name="Tice H."/>
            <person name="Pitluck S."/>
            <person name="Chertkov O."/>
            <person name="Brettin T."/>
            <person name="Bruce D."/>
            <person name="Han C."/>
            <person name="Schmutz J."/>
            <person name="Larimer F."/>
            <person name="Land M."/>
            <person name="Hauser L."/>
            <person name="Kyrpides N."/>
            <person name="Mikhailova N."/>
            <person name="Shelobolina E."/>
            <person name="Aklujkar M."/>
            <person name="Lovley D."/>
            <person name="Richardson P."/>
        </authorList>
    </citation>
    <scope>NUCLEOTIDE SEQUENCE [LARGE SCALE GENOMIC DNA]</scope>
    <source>
        <strain evidence="3 4">Rf4</strain>
    </source>
</reference>
<feature type="domain" description="HD-GYP" evidence="2">
    <location>
        <begin position="208"/>
        <end position="403"/>
    </location>
</feature>